<evidence type="ECO:0000256" key="4">
    <source>
        <dbReference type="ARBA" id="ARBA00023204"/>
    </source>
</evidence>
<keyword evidence="5" id="KW-0539">Nucleus</keyword>
<dbReference type="AlphaFoldDB" id="A0A2G9RF28"/>
<keyword evidence="4" id="KW-0234">DNA repair</keyword>
<accession>A0A2G9RF28</accession>
<dbReference type="PRINTS" id="PR01245">
    <property type="entry name" value="RAD1REC1"/>
</dbReference>
<dbReference type="Gene3D" id="3.70.10.10">
    <property type="match status" value="1"/>
</dbReference>
<gene>
    <name evidence="6" type="ORF">AB205_0167630</name>
</gene>
<evidence type="ECO:0000256" key="2">
    <source>
        <dbReference type="ARBA" id="ARBA00010991"/>
    </source>
</evidence>
<dbReference type="GO" id="GO:0000077">
    <property type="term" value="P:DNA damage checkpoint signaling"/>
    <property type="evidence" value="ECO:0007669"/>
    <property type="project" value="InterPro"/>
</dbReference>
<evidence type="ECO:0000256" key="1">
    <source>
        <dbReference type="ARBA" id="ARBA00004123"/>
    </source>
</evidence>
<dbReference type="EMBL" id="KV949160">
    <property type="protein sequence ID" value="PIO26469.1"/>
    <property type="molecule type" value="Genomic_DNA"/>
</dbReference>
<comment type="similarity">
    <text evidence="2">Belongs to the rad1 family.</text>
</comment>
<keyword evidence="3" id="KW-0227">DNA damage</keyword>
<dbReference type="Pfam" id="PF02144">
    <property type="entry name" value="Rad1"/>
    <property type="match status" value="1"/>
</dbReference>
<evidence type="ECO:0000313" key="6">
    <source>
        <dbReference type="EMBL" id="PIO26467.1"/>
    </source>
</evidence>
<keyword evidence="7" id="KW-1185">Reference proteome</keyword>
<proteinExistence type="inferred from homology"/>
<dbReference type="GO" id="GO:0006281">
    <property type="term" value="P:DNA repair"/>
    <property type="evidence" value="ECO:0007669"/>
    <property type="project" value="UniProtKB-KW"/>
</dbReference>
<dbReference type="EMBL" id="KV949160">
    <property type="protein sequence ID" value="PIO26467.1"/>
    <property type="molecule type" value="Genomic_DNA"/>
</dbReference>
<organism evidence="6 7">
    <name type="scientific">Aquarana catesbeiana</name>
    <name type="common">American bullfrog</name>
    <name type="synonym">Rana catesbeiana</name>
    <dbReference type="NCBI Taxonomy" id="8400"/>
    <lineage>
        <taxon>Eukaryota</taxon>
        <taxon>Metazoa</taxon>
        <taxon>Chordata</taxon>
        <taxon>Craniata</taxon>
        <taxon>Vertebrata</taxon>
        <taxon>Euteleostomi</taxon>
        <taxon>Amphibia</taxon>
        <taxon>Batrachia</taxon>
        <taxon>Anura</taxon>
        <taxon>Neobatrachia</taxon>
        <taxon>Ranoidea</taxon>
        <taxon>Ranidae</taxon>
        <taxon>Aquarana</taxon>
    </lineage>
</organism>
<dbReference type="PANTHER" id="PTHR10870">
    <property type="entry name" value="CELL CYCLE CHECKPOINT PROTEIN RAD1"/>
    <property type="match status" value="1"/>
</dbReference>
<name>A0A2G9RF28_AQUCT</name>
<dbReference type="OrthoDB" id="337581at2759"/>
<protein>
    <submittedName>
        <fullName evidence="6">Uncharacterized protein</fullName>
    </submittedName>
</protein>
<comment type="subcellular location">
    <subcellularLocation>
        <location evidence="1">Nucleus</location>
    </subcellularLocation>
</comment>
<reference evidence="7" key="1">
    <citation type="journal article" date="2017" name="Nat. Commun.">
        <title>The North American bullfrog draft genome provides insight into hormonal regulation of long noncoding RNA.</title>
        <authorList>
            <person name="Hammond S.A."/>
            <person name="Warren R.L."/>
            <person name="Vandervalk B.P."/>
            <person name="Kucuk E."/>
            <person name="Khan H."/>
            <person name="Gibb E.A."/>
            <person name="Pandoh P."/>
            <person name="Kirk H."/>
            <person name="Zhao Y."/>
            <person name="Jones M."/>
            <person name="Mungall A.J."/>
            <person name="Coope R."/>
            <person name="Pleasance S."/>
            <person name="Moore R.A."/>
            <person name="Holt R.A."/>
            <person name="Round J.M."/>
            <person name="Ohora S."/>
            <person name="Walle B.V."/>
            <person name="Veldhoen N."/>
            <person name="Helbing C.C."/>
            <person name="Birol I."/>
        </authorList>
    </citation>
    <scope>NUCLEOTIDE SEQUENCE [LARGE SCALE GENOMIC DNA]</scope>
</reference>
<reference evidence="6" key="2">
    <citation type="submission" date="2017-08" db="EMBL/GenBank/DDBJ databases">
        <title>Assembly of the North American Bullfrog Genome.</title>
        <authorList>
            <person name="Warren R.L."/>
            <person name="Vandervalk B.P."/>
            <person name="Kucuk E."/>
            <person name="Birol I."/>
            <person name="Helbing C."/>
            <person name="Pandoh P."/>
            <person name="Behsaz B."/>
            <person name="Mohamadi H."/>
            <person name="Chu J."/>
            <person name="Jackman S."/>
            <person name="Hammond S.A."/>
            <person name="Veldhoen N."/>
            <person name="Kirk H."/>
            <person name="Zhao Y."/>
            <person name="Coope R."/>
            <person name="Pleasance S."/>
            <person name="Moore R."/>
            <person name="Holt R."/>
        </authorList>
    </citation>
    <scope>NUCLEOTIDE SEQUENCE</scope>
    <source>
        <strain evidence="6">Bruno</strain>
        <tissue evidence="6">Liver</tissue>
    </source>
</reference>
<dbReference type="PANTHER" id="PTHR10870:SF0">
    <property type="entry name" value="CELL CYCLE CHECKPOINT PROTEIN RAD1"/>
    <property type="match status" value="1"/>
</dbReference>
<dbReference type="Proteomes" id="UP000228934">
    <property type="component" value="Unassembled WGS sequence"/>
</dbReference>
<sequence length="70" mass="7843">MAFLSQSEVEDDQYVFTCSLDNARNLSNILKAINFKDHAACFATSNGLKFTVENAKCLQANAFIQPVRRL</sequence>
<dbReference type="GO" id="GO:0030896">
    <property type="term" value="C:checkpoint clamp complex"/>
    <property type="evidence" value="ECO:0007669"/>
    <property type="project" value="TreeGrafter"/>
</dbReference>
<evidence type="ECO:0000313" key="7">
    <source>
        <dbReference type="Proteomes" id="UP000228934"/>
    </source>
</evidence>
<evidence type="ECO:0000256" key="5">
    <source>
        <dbReference type="ARBA" id="ARBA00023242"/>
    </source>
</evidence>
<dbReference type="InterPro" id="IPR003021">
    <property type="entry name" value="Rad1_Rec1_Rad17"/>
</dbReference>
<evidence type="ECO:0000256" key="3">
    <source>
        <dbReference type="ARBA" id="ARBA00022763"/>
    </source>
</evidence>